<protein>
    <recommendedName>
        <fullName evidence="7">Alcohol dehydrogenase-like C-terminal domain-containing protein</fullName>
    </recommendedName>
</protein>
<evidence type="ECO:0000256" key="4">
    <source>
        <dbReference type="ARBA" id="ARBA00023002"/>
    </source>
</evidence>
<evidence type="ECO:0008006" key="7">
    <source>
        <dbReference type="Google" id="ProtNLM"/>
    </source>
</evidence>
<evidence type="ECO:0000313" key="6">
    <source>
        <dbReference type="Proteomes" id="UP000740926"/>
    </source>
</evidence>
<comment type="caution">
    <text evidence="5">The sequence shown here is derived from an EMBL/GenBank/DDBJ whole genome shotgun (WGS) entry which is preliminary data.</text>
</comment>
<dbReference type="EMBL" id="JAANIU010008249">
    <property type="protein sequence ID" value="KAG1535497.1"/>
    <property type="molecule type" value="Genomic_DNA"/>
</dbReference>
<dbReference type="Gene3D" id="3.90.180.10">
    <property type="entry name" value="Medium-chain alcohol dehydrogenases, catalytic domain"/>
    <property type="match status" value="1"/>
</dbReference>
<keyword evidence="4" id="KW-0560">Oxidoreductase</keyword>
<evidence type="ECO:0000313" key="5">
    <source>
        <dbReference type="EMBL" id="KAG1535497.1"/>
    </source>
</evidence>
<dbReference type="Proteomes" id="UP000740926">
    <property type="component" value="Unassembled WGS sequence"/>
</dbReference>
<dbReference type="InterPro" id="IPR036291">
    <property type="entry name" value="NAD(P)-bd_dom_sf"/>
</dbReference>
<dbReference type="PANTHER" id="PTHR42940:SF8">
    <property type="entry name" value="VACUOLAR PROTEIN SORTING-ASSOCIATED PROTEIN 11"/>
    <property type="match status" value="1"/>
</dbReference>
<reference evidence="5 6" key="1">
    <citation type="journal article" date="2020" name="Microb. Genom.">
        <title>Genetic diversity of clinical and environmental Mucorales isolates obtained from an investigation of mucormycosis cases among solid organ transplant recipients.</title>
        <authorList>
            <person name="Nguyen M.H."/>
            <person name="Kaul D."/>
            <person name="Muto C."/>
            <person name="Cheng S.J."/>
            <person name="Richter R.A."/>
            <person name="Bruno V.M."/>
            <person name="Liu G."/>
            <person name="Beyhan S."/>
            <person name="Sundermann A.J."/>
            <person name="Mounaud S."/>
            <person name="Pasculle A.W."/>
            <person name="Nierman W.C."/>
            <person name="Driscoll E."/>
            <person name="Cumbie R."/>
            <person name="Clancy C.J."/>
            <person name="Dupont C.L."/>
        </authorList>
    </citation>
    <scope>NUCLEOTIDE SEQUENCE [LARGE SCALE GENOMIC DNA]</scope>
    <source>
        <strain evidence="5 6">GL24</strain>
    </source>
</reference>
<comment type="cofactor">
    <cofactor evidence="1">
        <name>Zn(2+)</name>
        <dbReference type="ChEBI" id="CHEBI:29105"/>
    </cofactor>
</comment>
<keyword evidence="6" id="KW-1185">Reference proteome</keyword>
<organism evidence="5 6">
    <name type="scientific">Rhizopus delemar</name>
    <dbReference type="NCBI Taxonomy" id="936053"/>
    <lineage>
        <taxon>Eukaryota</taxon>
        <taxon>Fungi</taxon>
        <taxon>Fungi incertae sedis</taxon>
        <taxon>Mucoromycota</taxon>
        <taxon>Mucoromycotina</taxon>
        <taxon>Mucoromycetes</taxon>
        <taxon>Mucorales</taxon>
        <taxon>Mucorineae</taxon>
        <taxon>Rhizopodaceae</taxon>
        <taxon>Rhizopus</taxon>
    </lineage>
</organism>
<evidence type="ECO:0000256" key="3">
    <source>
        <dbReference type="ARBA" id="ARBA00022833"/>
    </source>
</evidence>
<keyword evidence="3" id="KW-0862">Zinc</keyword>
<dbReference type="GO" id="GO:0016491">
    <property type="term" value="F:oxidoreductase activity"/>
    <property type="evidence" value="ECO:0007669"/>
    <property type="project" value="UniProtKB-KW"/>
</dbReference>
<gene>
    <name evidence="5" type="ORF">G6F50_015289</name>
</gene>
<evidence type="ECO:0000256" key="2">
    <source>
        <dbReference type="ARBA" id="ARBA00022723"/>
    </source>
</evidence>
<accession>A0A9P6XYY3</accession>
<dbReference type="SUPFAM" id="SSF51735">
    <property type="entry name" value="NAD(P)-binding Rossmann-fold domains"/>
    <property type="match status" value="1"/>
</dbReference>
<evidence type="ECO:0000256" key="1">
    <source>
        <dbReference type="ARBA" id="ARBA00001947"/>
    </source>
</evidence>
<dbReference type="GO" id="GO:0046872">
    <property type="term" value="F:metal ion binding"/>
    <property type="evidence" value="ECO:0007669"/>
    <property type="project" value="UniProtKB-KW"/>
</dbReference>
<name>A0A9P6XYY3_9FUNG</name>
<sequence>MVRRGGTVSLNGLPPGTFPLDIFGMVLNGITVRGSIVGTRLDLQESLQFAAEGKVAATVSTDRLENINDVFARMHAGTIEGRVVLDFAA</sequence>
<dbReference type="PANTHER" id="PTHR42940">
    <property type="entry name" value="ALCOHOL DEHYDROGENASE 1-RELATED"/>
    <property type="match status" value="1"/>
</dbReference>
<dbReference type="Gene3D" id="3.40.50.720">
    <property type="entry name" value="NAD(P)-binding Rossmann-like Domain"/>
    <property type="match status" value="1"/>
</dbReference>
<keyword evidence="2" id="KW-0479">Metal-binding</keyword>
<proteinExistence type="predicted"/>
<dbReference type="AlphaFoldDB" id="A0A9P6XYY3"/>